<feature type="chain" id="PRO_5046151940" evidence="3">
    <location>
        <begin position="23"/>
        <end position="425"/>
    </location>
</feature>
<keyword evidence="2" id="KW-0813">Transport</keyword>
<dbReference type="InterPro" id="IPR006059">
    <property type="entry name" value="SBP"/>
</dbReference>
<evidence type="ECO:0000256" key="2">
    <source>
        <dbReference type="ARBA" id="ARBA00022448"/>
    </source>
</evidence>
<reference evidence="4 5" key="1">
    <citation type="submission" date="2021-12" db="EMBL/GenBank/DDBJ databases">
        <title>Genome sequence of Kibdelosporangium philippinense ATCC 49844.</title>
        <authorList>
            <person name="Fedorov E.A."/>
            <person name="Omeragic M."/>
            <person name="Shalygina K.F."/>
            <person name="Maclea K.S."/>
        </authorList>
    </citation>
    <scope>NUCLEOTIDE SEQUENCE [LARGE SCALE GENOMIC DNA]</scope>
    <source>
        <strain evidence="4 5">ATCC 49844</strain>
    </source>
</reference>
<dbReference type="PROSITE" id="PS51257">
    <property type="entry name" value="PROKAR_LIPOPROTEIN"/>
    <property type="match status" value="1"/>
</dbReference>
<feature type="signal peptide" evidence="3">
    <location>
        <begin position="1"/>
        <end position="22"/>
    </location>
</feature>
<protein>
    <submittedName>
        <fullName evidence="4">ABC transporter substrate-binding protein</fullName>
    </submittedName>
</protein>
<sequence length="425" mass="46113">MKVLIAVLLLCAGMVTGCGAFAAPTITMIGPWTGPEERTFLAVLGKFTTQTGIQVRYQGTRAVNQVLRADVQKGRAPDVAALSSPGELARYAQSNDLIALRDVATSEQEYGPQWQELLNLGTPERYAVPVKADLKSVVWFNAGALPGADPKTWPELQQLTRDLAGQGRTPWCLGLEANSTSGWPGTDWIEDILLRQAGLETYRRWAAGQLPWTSGVVRDAWLRWGELIAVPGAVRGGRTGALLTYFRDARKTMFDSEPGCLMEHLPSFAMGDYPPEDQGRFDFFPFPAASANSAFHVGVNLAGLFRDSEAARQLMTFLASREAQTIWPQLSGTAFSVNKLVRQGGLYANRPVSSRVATILAESELCLDASDVMPSELAEAFARGVLAYVADPNQLGEVLEGLDKIQSELSKKETAATERLTVSCG</sequence>
<dbReference type="PANTHER" id="PTHR43649:SF29">
    <property type="entry name" value="OSMOPROTECTIVE COMPOUNDS-BINDING PROTEIN GGTB"/>
    <property type="match status" value="1"/>
</dbReference>
<proteinExistence type="inferred from homology"/>
<keyword evidence="5" id="KW-1185">Reference proteome</keyword>
<evidence type="ECO:0000313" key="4">
    <source>
        <dbReference type="EMBL" id="MCE7010220.1"/>
    </source>
</evidence>
<evidence type="ECO:0000313" key="5">
    <source>
        <dbReference type="Proteomes" id="UP001521150"/>
    </source>
</evidence>
<organism evidence="4 5">
    <name type="scientific">Kibdelosporangium philippinense</name>
    <dbReference type="NCBI Taxonomy" id="211113"/>
    <lineage>
        <taxon>Bacteria</taxon>
        <taxon>Bacillati</taxon>
        <taxon>Actinomycetota</taxon>
        <taxon>Actinomycetes</taxon>
        <taxon>Pseudonocardiales</taxon>
        <taxon>Pseudonocardiaceae</taxon>
        <taxon>Kibdelosporangium</taxon>
    </lineage>
</organism>
<dbReference type="Pfam" id="PF01547">
    <property type="entry name" value="SBP_bac_1"/>
    <property type="match status" value="1"/>
</dbReference>
<dbReference type="SUPFAM" id="SSF53850">
    <property type="entry name" value="Periplasmic binding protein-like II"/>
    <property type="match status" value="1"/>
</dbReference>
<comment type="similarity">
    <text evidence="1">Belongs to the bacterial solute-binding protein 1 family.</text>
</comment>
<dbReference type="EMBL" id="JAJVCN010000004">
    <property type="protein sequence ID" value="MCE7010220.1"/>
    <property type="molecule type" value="Genomic_DNA"/>
</dbReference>
<dbReference type="PANTHER" id="PTHR43649">
    <property type="entry name" value="ARABINOSE-BINDING PROTEIN-RELATED"/>
    <property type="match status" value="1"/>
</dbReference>
<evidence type="ECO:0000256" key="1">
    <source>
        <dbReference type="ARBA" id="ARBA00008520"/>
    </source>
</evidence>
<name>A0ABS8ZR83_9PSEU</name>
<evidence type="ECO:0000256" key="3">
    <source>
        <dbReference type="SAM" id="SignalP"/>
    </source>
</evidence>
<gene>
    <name evidence="4" type="ORF">LWC34_46570</name>
</gene>
<dbReference type="Gene3D" id="3.40.190.10">
    <property type="entry name" value="Periplasmic binding protein-like II"/>
    <property type="match status" value="2"/>
</dbReference>
<accession>A0ABS8ZR83</accession>
<keyword evidence="3" id="KW-0732">Signal</keyword>
<dbReference type="Proteomes" id="UP001521150">
    <property type="component" value="Unassembled WGS sequence"/>
</dbReference>
<dbReference type="InterPro" id="IPR050490">
    <property type="entry name" value="Bact_solute-bd_prot1"/>
</dbReference>
<comment type="caution">
    <text evidence="4">The sequence shown here is derived from an EMBL/GenBank/DDBJ whole genome shotgun (WGS) entry which is preliminary data.</text>
</comment>
<dbReference type="RefSeq" id="WP_233731733.1">
    <property type="nucleotide sequence ID" value="NZ_JAJVCN010000004.1"/>
</dbReference>